<sequence length="623" mass="72217">MHKFKILEILSKNADVNQRHLADECNLSIGKVNYTLNELTKDGFIETGKSGIKHHYQVTKLGKNYLLNELEQYQETKVLLHSNERKKVTQAVILVAGERKDFDMPVCLLDIQGTNLIERTVSCLEENDVEKIIIITGFKKEKIENYEGLKGKENIIFIENPRYLWTGSMASLAYAAEYITDDFILVEDDILIEEKAFVELLNHKDRDCMLITKESGSGDEALIELRNGYVYEISKDKHRLNQIDGEMVGITKISYEVFIEMLEIYKENKNPFINYEYTLLNVSRKVNLGYLKLPELIWSEIDNKEHYFKVTDKIYTLLKVKEEKFKEDKLKHIIADALSIDVKRVISMEPLGGLTNRNYKVSIDSKDYAVRFPGKGTERYLNRYAEKVNTEIVSALGVNPNILYFNEENGLKIVEYIQNGETLNPKTGRREDNIILVAQSFRKVHMSGEEFVEVFNVFEKITEYETVLKELKGQLPEDYEEVKRQVLDLKDKYLSLDFKLAPCHIDPLTENFVKSSEDKMYLIDWEYAGMNDPLWDIAMYAIEAGLTSAEEELFLTIYFNGIVTDEDTARVLMNKIFIDFLWTIWGLMKEAGGADFGSYAATRYSRAKNFLREYHSLTNKVIN</sequence>
<dbReference type="PANTHER" id="PTHR40086:SF1">
    <property type="entry name" value="CELL CYCLE REGULATOR CCRZ"/>
    <property type="match status" value="1"/>
</dbReference>
<dbReference type="InterPro" id="IPR052077">
    <property type="entry name" value="CcrZ_PhaseVar_Mediator"/>
</dbReference>
<dbReference type="EMBL" id="JAUBDJ010000004">
    <property type="protein sequence ID" value="MDW0116948.1"/>
    <property type="molecule type" value="Genomic_DNA"/>
</dbReference>
<proteinExistence type="predicted"/>
<reference evidence="2 3" key="1">
    <citation type="submission" date="2023-06" db="EMBL/GenBank/DDBJ databases">
        <title>Sporosarcina sp. nov., isolated from Korean traditional fermented seafood 'Jeotgal'.</title>
        <authorList>
            <person name="Yang A.I."/>
            <person name="Shin N.-R."/>
        </authorList>
    </citation>
    <scope>NUCLEOTIDE SEQUENCE [LARGE SCALE GENOMIC DNA]</scope>
    <source>
        <strain evidence="2 3">KCTC43456</strain>
    </source>
</reference>
<dbReference type="SUPFAM" id="SSF56112">
    <property type="entry name" value="Protein kinase-like (PK-like)"/>
    <property type="match status" value="1"/>
</dbReference>
<evidence type="ECO:0000259" key="1">
    <source>
        <dbReference type="Pfam" id="PF12804"/>
    </source>
</evidence>
<dbReference type="InterPro" id="IPR036390">
    <property type="entry name" value="WH_DNA-bd_sf"/>
</dbReference>
<dbReference type="GO" id="GO:0016779">
    <property type="term" value="F:nucleotidyltransferase activity"/>
    <property type="evidence" value="ECO:0007669"/>
    <property type="project" value="UniProtKB-KW"/>
</dbReference>
<dbReference type="Proteomes" id="UP001271648">
    <property type="component" value="Unassembled WGS sequence"/>
</dbReference>
<comment type="caution">
    <text evidence="2">The sequence shown here is derived from an EMBL/GenBank/DDBJ whole genome shotgun (WGS) entry which is preliminary data.</text>
</comment>
<dbReference type="Pfam" id="PF13412">
    <property type="entry name" value="HTH_24"/>
    <property type="match status" value="1"/>
</dbReference>
<dbReference type="CDD" id="cd05151">
    <property type="entry name" value="ChoK-like"/>
    <property type="match status" value="1"/>
</dbReference>
<dbReference type="Pfam" id="PF12804">
    <property type="entry name" value="NTP_transf_3"/>
    <property type="match status" value="1"/>
</dbReference>
<protein>
    <submittedName>
        <fullName evidence="2">Phosphocholine cytidylyltransferase/choline kinase family protein</fullName>
    </submittedName>
</protein>
<dbReference type="Gene3D" id="3.30.200.20">
    <property type="entry name" value="Phosphorylase Kinase, domain 1"/>
    <property type="match status" value="1"/>
</dbReference>
<evidence type="ECO:0000313" key="2">
    <source>
        <dbReference type="EMBL" id="MDW0116948.1"/>
    </source>
</evidence>
<dbReference type="Gene3D" id="3.90.1200.10">
    <property type="match status" value="1"/>
</dbReference>
<name>A0AAW9A8I1_9BACL</name>
<dbReference type="InterPro" id="IPR036388">
    <property type="entry name" value="WH-like_DNA-bd_sf"/>
</dbReference>
<dbReference type="Gene3D" id="1.10.10.10">
    <property type="entry name" value="Winged helix-like DNA-binding domain superfamily/Winged helix DNA-binding domain"/>
    <property type="match status" value="1"/>
</dbReference>
<accession>A0AAW9A8I1</accession>
<dbReference type="InterPro" id="IPR025877">
    <property type="entry name" value="MobA-like_NTP_Trfase"/>
</dbReference>
<dbReference type="SUPFAM" id="SSF46785">
    <property type="entry name" value="Winged helix' DNA-binding domain"/>
    <property type="match status" value="1"/>
</dbReference>
<dbReference type="InterPro" id="IPR029044">
    <property type="entry name" value="Nucleotide-diphossugar_trans"/>
</dbReference>
<dbReference type="RefSeq" id="WP_283732654.1">
    <property type="nucleotide sequence ID" value="NZ_CP125968.1"/>
</dbReference>
<organism evidence="2 3">
    <name type="scientific">Sporosarcina thermotolerans</name>
    <dbReference type="NCBI Taxonomy" id="633404"/>
    <lineage>
        <taxon>Bacteria</taxon>
        <taxon>Bacillati</taxon>
        <taxon>Bacillota</taxon>
        <taxon>Bacilli</taxon>
        <taxon>Bacillales</taxon>
        <taxon>Caryophanaceae</taxon>
        <taxon>Sporosarcina</taxon>
    </lineage>
</organism>
<dbReference type="Pfam" id="PF01633">
    <property type="entry name" value="Choline_kinase"/>
    <property type="match status" value="1"/>
</dbReference>
<keyword evidence="2" id="KW-0548">Nucleotidyltransferase</keyword>
<dbReference type="AlphaFoldDB" id="A0AAW9A8I1"/>
<feature type="domain" description="MobA-like NTP transferase" evidence="1">
    <location>
        <begin position="91"/>
        <end position="214"/>
    </location>
</feature>
<dbReference type="PANTHER" id="PTHR40086">
    <property type="entry name" value="PHOSPHOTRANSFERASE YTMP-RELATED"/>
    <property type="match status" value="1"/>
</dbReference>
<gene>
    <name evidence="2" type="ORF">QTL97_08380</name>
</gene>
<evidence type="ECO:0000313" key="3">
    <source>
        <dbReference type="Proteomes" id="UP001271648"/>
    </source>
</evidence>
<dbReference type="GO" id="GO:0016301">
    <property type="term" value="F:kinase activity"/>
    <property type="evidence" value="ECO:0007669"/>
    <property type="project" value="UniProtKB-KW"/>
</dbReference>
<keyword evidence="2" id="KW-0418">Kinase</keyword>
<keyword evidence="3" id="KW-1185">Reference proteome</keyword>
<dbReference type="InterPro" id="IPR011009">
    <property type="entry name" value="Kinase-like_dom_sf"/>
</dbReference>
<dbReference type="Gene3D" id="3.90.550.10">
    <property type="entry name" value="Spore Coat Polysaccharide Biosynthesis Protein SpsA, Chain A"/>
    <property type="match status" value="1"/>
</dbReference>
<dbReference type="SUPFAM" id="SSF53448">
    <property type="entry name" value="Nucleotide-diphospho-sugar transferases"/>
    <property type="match status" value="1"/>
</dbReference>
<keyword evidence="2" id="KW-0808">Transferase</keyword>